<name>A0A2R6S6F6_9APHY</name>
<protein>
    <submittedName>
        <fullName evidence="2">Uncharacterized protein</fullName>
    </submittedName>
</protein>
<feature type="region of interest" description="Disordered" evidence="1">
    <location>
        <begin position="182"/>
        <end position="206"/>
    </location>
</feature>
<proteinExistence type="predicted"/>
<keyword evidence="3" id="KW-1185">Reference proteome</keyword>
<sequence length="970" mass="106285">MSSQMPTLDGTAEDLRYNIIKTADDGSVTQTTHYVAYREAIILPATSGSYDGPQNIVPVLITDGDGAAKAHISIYGEHLFFEGGSTYIFRSRGLKIAAKSISVYGEGKVTFDLHGLDGQTYSEDIKPMAPALDGRLGKLQVTGQQGQAGYDGGSGYPSGSLFVLASSVKGKFVVNLHGGNGSAGRGGGTGGNGGRGFDGRQNPPKDERYLSFAELQVRYRGGDGGVGGSGGNGGDGAAAGHFEAIIPTECNSCFEIDRGDGHAGTGGAGGDGGAGGASGKFCYYVESWLGPSTLICKHGEASYGATGGTGMVGCSGKAPNLSKKKTIFTPFNEHSHLPFSFPPDFLQMLCDRLRFEYHILSAATDLSKSSTYFDSTTAEFCHTLSWLLAVCPNSPPLAPVGEITLSRLWSNVRESILNMKYCVNLGVDIWGRRLTSIDTLFFPFYSMKEKLEEARHIEHEYRASKNLSGVLNKERLEKANAFASLVQNEKDLDNDIIEAGIICQQFVEKINQAKSFVDDTTCAIRDKLEAAKYAVHQHVEWNGWGATLALGAVLVAIPETIPLLLGSVTTVLSEAELNFDGIKTGGGEVVQKNLVLRKITAVGGSVSEIRTKMTELFSTMKGDGSEGLEMISIDGEKFTELCDNYLDAIGADGPLRESFQNLRTQSDALNKLIYSYNEKLIQLHKLHADRTQASLKKQVLQTASNEEDEDYRKLHLLRYFYASTYTEHKMSLIKELTTAAAGVRALTFTRPDYLKSWVNFACFGAVTVDCLLESWYVLRAELEKYQKFDSMNKMQSLTFKANIDSAFPFALKDLKLHRKFFVALLPNRAVKEHWIDTMWKEVRLEGLQVFLDGAKPFHPDDDAKISMRIRSMDGFVIDDTFNRRRTVSCPEIILPFSYYTKDHVAACKPVNPTSAQFQLDDPKNSQPFRQCLISPYTTWMVEVADAVDVSEVTGVKMEFMIQARTTQGKL</sequence>
<evidence type="ECO:0000256" key="1">
    <source>
        <dbReference type="SAM" id="MobiDB-lite"/>
    </source>
</evidence>
<organism evidence="2 3">
    <name type="scientific">Hermanssonia centrifuga</name>
    <dbReference type="NCBI Taxonomy" id="98765"/>
    <lineage>
        <taxon>Eukaryota</taxon>
        <taxon>Fungi</taxon>
        <taxon>Dikarya</taxon>
        <taxon>Basidiomycota</taxon>
        <taxon>Agaricomycotina</taxon>
        <taxon>Agaricomycetes</taxon>
        <taxon>Polyporales</taxon>
        <taxon>Meruliaceae</taxon>
        <taxon>Hermanssonia</taxon>
    </lineage>
</organism>
<dbReference type="STRING" id="98765.A0A2R6S6F6"/>
<dbReference type="AlphaFoldDB" id="A0A2R6S6F6"/>
<feature type="compositionally biased region" description="Gly residues" evidence="1">
    <location>
        <begin position="182"/>
        <end position="196"/>
    </location>
</feature>
<evidence type="ECO:0000313" key="2">
    <source>
        <dbReference type="EMBL" id="PSS37823.1"/>
    </source>
</evidence>
<comment type="caution">
    <text evidence="2">The sequence shown here is derived from an EMBL/GenBank/DDBJ whole genome shotgun (WGS) entry which is preliminary data.</text>
</comment>
<accession>A0A2R6S6F6</accession>
<reference evidence="2 3" key="1">
    <citation type="submission" date="2018-02" db="EMBL/GenBank/DDBJ databases">
        <title>Genome sequence of the basidiomycete white-rot fungus Phlebia centrifuga.</title>
        <authorList>
            <person name="Granchi Z."/>
            <person name="Peng M."/>
            <person name="de Vries R.P."/>
            <person name="Hilden K."/>
            <person name="Makela M.R."/>
            <person name="Grigoriev I."/>
            <person name="Riley R."/>
        </authorList>
    </citation>
    <scope>NUCLEOTIDE SEQUENCE [LARGE SCALE GENOMIC DNA]</scope>
    <source>
        <strain evidence="2 3">FBCC195</strain>
    </source>
</reference>
<dbReference type="Proteomes" id="UP000186601">
    <property type="component" value="Unassembled WGS sequence"/>
</dbReference>
<gene>
    <name evidence="2" type="ORF">PHLCEN_2v291</name>
</gene>
<evidence type="ECO:0000313" key="3">
    <source>
        <dbReference type="Proteomes" id="UP000186601"/>
    </source>
</evidence>
<dbReference type="EMBL" id="MLYV02000029">
    <property type="protein sequence ID" value="PSS37823.1"/>
    <property type="molecule type" value="Genomic_DNA"/>
</dbReference>